<comment type="similarity">
    <text evidence="5">Belongs to the protein kinase superfamily.</text>
</comment>
<dbReference type="InterPro" id="IPR011009">
    <property type="entry name" value="Kinase-like_dom_sf"/>
</dbReference>
<dbReference type="Pfam" id="PF07714">
    <property type="entry name" value="PK_Tyr_Ser-Thr"/>
    <property type="match status" value="1"/>
</dbReference>
<dbReference type="PANTHER" id="PTHR44329">
    <property type="entry name" value="SERINE/THREONINE-PROTEIN KINASE TNNI3K-RELATED"/>
    <property type="match status" value="1"/>
</dbReference>
<dbReference type="PROSITE" id="PS00108">
    <property type="entry name" value="PROTEIN_KINASE_ST"/>
    <property type="match status" value="1"/>
</dbReference>
<dbReference type="PROSITE" id="PS50011">
    <property type="entry name" value="PROTEIN_KINASE_DOM"/>
    <property type="match status" value="1"/>
</dbReference>
<reference evidence="7 8" key="1">
    <citation type="journal article" date="2016" name="Mol. Biol. Evol.">
        <title>Comparative Genomics of Early-Diverging Mushroom-Forming Fungi Provides Insights into the Origins of Lignocellulose Decay Capabilities.</title>
        <authorList>
            <person name="Nagy L.G."/>
            <person name="Riley R."/>
            <person name="Tritt A."/>
            <person name="Adam C."/>
            <person name="Daum C."/>
            <person name="Floudas D."/>
            <person name="Sun H."/>
            <person name="Yadav J.S."/>
            <person name="Pangilinan J."/>
            <person name="Larsson K.H."/>
            <person name="Matsuura K."/>
            <person name="Barry K."/>
            <person name="Labutti K."/>
            <person name="Kuo R."/>
            <person name="Ohm R.A."/>
            <person name="Bhattacharya S.S."/>
            <person name="Shirouzu T."/>
            <person name="Yoshinaga Y."/>
            <person name="Martin F.M."/>
            <person name="Grigoriev I.V."/>
            <person name="Hibbett D.S."/>
        </authorList>
    </citation>
    <scope>NUCLEOTIDE SEQUENCE [LARGE SCALE GENOMIC DNA]</scope>
    <source>
        <strain evidence="7 8">HHB12029</strain>
    </source>
</reference>
<evidence type="ECO:0000256" key="1">
    <source>
        <dbReference type="ARBA" id="ARBA00022527"/>
    </source>
</evidence>
<dbReference type="InParanoid" id="A0A165F762"/>
<keyword evidence="8" id="KW-1185">Reference proteome</keyword>
<evidence type="ECO:0000256" key="5">
    <source>
        <dbReference type="RuleBase" id="RU000304"/>
    </source>
</evidence>
<evidence type="ECO:0000256" key="3">
    <source>
        <dbReference type="ARBA" id="ARBA00022840"/>
    </source>
</evidence>
<dbReference type="GO" id="GO:0005524">
    <property type="term" value="F:ATP binding"/>
    <property type="evidence" value="ECO:0007669"/>
    <property type="project" value="UniProtKB-UniRule"/>
</dbReference>
<dbReference type="PROSITE" id="PS00107">
    <property type="entry name" value="PROTEIN_KINASE_ATP"/>
    <property type="match status" value="1"/>
</dbReference>
<dbReference type="Gene3D" id="1.10.510.10">
    <property type="entry name" value="Transferase(Phosphotransferase) domain 1"/>
    <property type="match status" value="1"/>
</dbReference>
<accession>A0A165F762</accession>
<dbReference type="InterPro" id="IPR001245">
    <property type="entry name" value="Ser-Thr/Tyr_kinase_cat_dom"/>
</dbReference>
<protein>
    <submittedName>
        <fullName evidence="7">Kinase-like protein</fullName>
    </submittedName>
</protein>
<evidence type="ECO:0000313" key="8">
    <source>
        <dbReference type="Proteomes" id="UP000077266"/>
    </source>
</evidence>
<dbReference type="SMART" id="SM00220">
    <property type="entry name" value="S_TKc"/>
    <property type="match status" value="1"/>
</dbReference>
<evidence type="ECO:0000256" key="4">
    <source>
        <dbReference type="PROSITE-ProRule" id="PRU10141"/>
    </source>
</evidence>
<keyword evidence="3 4" id="KW-0067">ATP-binding</keyword>
<dbReference type="EMBL" id="KV426098">
    <property type="protein sequence ID" value="KZV88505.1"/>
    <property type="molecule type" value="Genomic_DNA"/>
</dbReference>
<dbReference type="SUPFAM" id="SSF56112">
    <property type="entry name" value="Protein kinase-like (PK-like)"/>
    <property type="match status" value="1"/>
</dbReference>
<feature type="domain" description="Protein kinase" evidence="6">
    <location>
        <begin position="39"/>
        <end position="307"/>
    </location>
</feature>
<dbReference type="Proteomes" id="UP000077266">
    <property type="component" value="Unassembled WGS sequence"/>
</dbReference>
<sequence>MASLSRFKAVLQRLFSSSGSPSTNDEPRGTPDITREIRRISLRPVGFGGYSDIYTGIWRSATGEIKVAIKVIRAVPMNAESNKMPRVLRREMSVWKRLRHRNIHILCGLYEGIGPVPALVSPWCENADIKSYLERHGDNPNIELLKLRLSCDIICGLKFLHGNSVVHGDIKGQNVLISDAGVATLCDFGLSRILAEHSQSVTYTGVRGTSRWMAPEIFLDGERHSYESDMWACGCLFIEVWNNVLPYHTKINDFQLSLAFEAKELPGSQLDMPDSIWAWVQDCCSFDVTQRPTASQIATRFCLQLVLQRVSRWVTLSRPIDAPERNLLKGVEASIQASASQGLTELYILADSELASDVVRRLSLMSIANLQGSPSAQDQVLQWCLANLGVGNLHLDLPAGVHIPTADNYRYWSTFGAAHSSEPVECRPLARLVEQARPGLAKHLMTQFATRT</sequence>
<dbReference type="OrthoDB" id="26722at2759"/>
<dbReference type="InterPro" id="IPR051681">
    <property type="entry name" value="Ser/Thr_Kinases-Pseudokinases"/>
</dbReference>
<dbReference type="InterPro" id="IPR000719">
    <property type="entry name" value="Prot_kinase_dom"/>
</dbReference>
<dbReference type="PANTHER" id="PTHR44329:SF298">
    <property type="entry name" value="MIXED LINEAGE KINASE DOMAIN-LIKE PROTEIN"/>
    <property type="match status" value="1"/>
</dbReference>
<evidence type="ECO:0000256" key="2">
    <source>
        <dbReference type="ARBA" id="ARBA00022741"/>
    </source>
</evidence>
<dbReference type="InterPro" id="IPR008271">
    <property type="entry name" value="Ser/Thr_kinase_AS"/>
</dbReference>
<keyword evidence="7" id="KW-0808">Transferase</keyword>
<evidence type="ECO:0000313" key="7">
    <source>
        <dbReference type="EMBL" id="KZV88505.1"/>
    </source>
</evidence>
<keyword evidence="7" id="KW-0418">Kinase</keyword>
<organism evidence="7 8">
    <name type="scientific">Exidia glandulosa HHB12029</name>
    <dbReference type="NCBI Taxonomy" id="1314781"/>
    <lineage>
        <taxon>Eukaryota</taxon>
        <taxon>Fungi</taxon>
        <taxon>Dikarya</taxon>
        <taxon>Basidiomycota</taxon>
        <taxon>Agaricomycotina</taxon>
        <taxon>Agaricomycetes</taxon>
        <taxon>Auriculariales</taxon>
        <taxon>Exidiaceae</taxon>
        <taxon>Exidia</taxon>
    </lineage>
</organism>
<dbReference type="STRING" id="1314781.A0A165F762"/>
<proteinExistence type="inferred from homology"/>
<evidence type="ECO:0000259" key="6">
    <source>
        <dbReference type="PROSITE" id="PS50011"/>
    </source>
</evidence>
<name>A0A165F762_EXIGL</name>
<keyword evidence="2 4" id="KW-0547">Nucleotide-binding</keyword>
<keyword evidence="1 5" id="KW-0723">Serine/threonine-protein kinase</keyword>
<gene>
    <name evidence="7" type="ORF">EXIGLDRAFT_174486</name>
</gene>
<dbReference type="AlphaFoldDB" id="A0A165F762"/>
<feature type="binding site" evidence="4">
    <location>
        <position position="70"/>
    </location>
    <ligand>
        <name>ATP</name>
        <dbReference type="ChEBI" id="CHEBI:30616"/>
    </ligand>
</feature>
<dbReference type="GO" id="GO:0004674">
    <property type="term" value="F:protein serine/threonine kinase activity"/>
    <property type="evidence" value="ECO:0007669"/>
    <property type="project" value="UniProtKB-KW"/>
</dbReference>
<dbReference type="InterPro" id="IPR017441">
    <property type="entry name" value="Protein_kinase_ATP_BS"/>
</dbReference>